<sequence>MEKEEDCVPERISNEICLNNGEAACNCDARLPFSHKYLAFIKKIMVIPSIVTPRFLQRSGSGEDCRLVDIEVHGRAGSMREMLPSLQSVKDR</sequence>
<protein>
    <submittedName>
        <fullName evidence="1">Uncharacterized protein</fullName>
    </submittedName>
</protein>
<reference evidence="1" key="1">
    <citation type="journal article" date="2022" name="Front. Genet.">
        <title>Chromosome-Scale Assembly of the Dendrobium nobile Genome Provides Insights Into the Molecular Mechanism of the Biosynthesis of the Medicinal Active Ingredient of Dendrobium.</title>
        <authorList>
            <person name="Xu Q."/>
            <person name="Niu S.-C."/>
            <person name="Li K.-L."/>
            <person name="Zheng P.-J."/>
            <person name="Zhang X.-J."/>
            <person name="Jia Y."/>
            <person name="Liu Y."/>
            <person name="Niu Y.-X."/>
            <person name="Yu L.-H."/>
            <person name="Chen D.-F."/>
            <person name="Zhang G.-Q."/>
        </authorList>
    </citation>
    <scope>NUCLEOTIDE SEQUENCE</scope>
    <source>
        <tissue evidence="1">Leaf</tissue>
    </source>
</reference>
<dbReference type="AlphaFoldDB" id="A0A8T3BST1"/>
<proteinExistence type="predicted"/>
<evidence type="ECO:0000313" key="1">
    <source>
        <dbReference type="EMBL" id="KAI0520342.1"/>
    </source>
</evidence>
<gene>
    <name evidence="1" type="ORF">KFK09_007814</name>
</gene>
<comment type="caution">
    <text evidence="1">The sequence shown here is derived from an EMBL/GenBank/DDBJ whole genome shotgun (WGS) entry which is preliminary data.</text>
</comment>
<dbReference type="Proteomes" id="UP000829196">
    <property type="component" value="Unassembled WGS sequence"/>
</dbReference>
<name>A0A8T3BST1_DENNO</name>
<keyword evidence="2" id="KW-1185">Reference proteome</keyword>
<organism evidence="1 2">
    <name type="scientific">Dendrobium nobile</name>
    <name type="common">Orchid</name>
    <dbReference type="NCBI Taxonomy" id="94219"/>
    <lineage>
        <taxon>Eukaryota</taxon>
        <taxon>Viridiplantae</taxon>
        <taxon>Streptophyta</taxon>
        <taxon>Embryophyta</taxon>
        <taxon>Tracheophyta</taxon>
        <taxon>Spermatophyta</taxon>
        <taxon>Magnoliopsida</taxon>
        <taxon>Liliopsida</taxon>
        <taxon>Asparagales</taxon>
        <taxon>Orchidaceae</taxon>
        <taxon>Epidendroideae</taxon>
        <taxon>Malaxideae</taxon>
        <taxon>Dendrobiinae</taxon>
        <taxon>Dendrobium</taxon>
    </lineage>
</organism>
<dbReference type="EMBL" id="JAGYWB010000006">
    <property type="protein sequence ID" value="KAI0520342.1"/>
    <property type="molecule type" value="Genomic_DNA"/>
</dbReference>
<evidence type="ECO:0000313" key="2">
    <source>
        <dbReference type="Proteomes" id="UP000829196"/>
    </source>
</evidence>
<accession>A0A8T3BST1</accession>